<reference evidence="2" key="1">
    <citation type="submission" date="2022-11" db="UniProtKB">
        <authorList>
            <consortium name="WormBaseParasite"/>
        </authorList>
    </citation>
    <scope>IDENTIFICATION</scope>
</reference>
<accession>A0A915J116</accession>
<protein>
    <submittedName>
        <fullName evidence="2">Ribosomal protein S7</fullName>
    </submittedName>
</protein>
<evidence type="ECO:0000313" key="2">
    <source>
        <dbReference type="WBParaSite" id="nRc.2.0.1.t19387-RA"/>
    </source>
</evidence>
<name>A0A915J116_ROMCU</name>
<sequence>MIATIKKRNKPHRPAGIVANTNAAMTYRRIARKVNKHAKYTQPVFTKKHIAISSAGHRPS</sequence>
<proteinExistence type="predicted"/>
<dbReference type="WBParaSite" id="nRc.2.0.1.t19387-RA">
    <property type="protein sequence ID" value="nRc.2.0.1.t19387-RA"/>
    <property type="gene ID" value="nRc.2.0.1.g19387"/>
</dbReference>
<organism evidence="1 2">
    <name type="scientific">Romanomermis culicivorax</name>
    <name type="common">Nematode worm</name>
    <dbReference type="NCBI Taxonomy" id="13658"/>
    <lineage>
        <taxon>Eukaryota</taxon>
        <taxon>Metazoa</taxon>
        <taxon>Ecdysozoa</taxon>
        <taxon>Nematoda</taxon>
        <taxon>Enoplea</taxon>
        <taxon>Dorylaimia</taxon>
        <taxon>Mermithida</taxon>
        <taxon>Mermithoidea</taxon>
        <taxon>Mermithidae</taxon>
        <taxon>Romanomermis</taxon>
    </lineage>
</organism>
<keyword evidence="1" id="KW-1185">Reference proteome</keyword>
<dbReference type="Proteomes" id="UP000887565">
    <property type="component" value="Unplaced"/>
</dbReference>
<evidence type="ECO:0000313" key="1">
    <source>
        <dbReference type="Proteomes" id="UP000887565"/>
    </source>
</evidence>
<dbReference type="AlphaFoldDB" id="A0A915J116"/>